<name>A0A9W6M5C8_9MICO</name>
<proteinExistence type="predicted"/>
<gene>
    <name evidence="1" type="ORF">GCM10017591_06980</name>
</gene>
<dbReference type="EMBL" id="BSER01000003">
    <property type="protein sequence ID" value="GLJ94637.1"/>
    <property type="molecule type" value="Genomic_DNA"/>
</dbReference>
<reference evidence="1" key="2">
    <citation type="submission" date="2023-01" db="EMBL/GenBank/DDBJ databases">
        <authorList>
            <person name="Sun Q."/>
            <person name="Evtushenko L."/>
        </authorList>
    </citation>
    <scope>NUCLEOTIDE SEQUENCE</scope>
    <source>
        <strain evidence="1">VKM Ac-1940</strain>
    </source>
</reference>
<keyword evidence="2" id="KW-1185">Reference proteome</keyword>
<dbReference type="AlphaFoldDB" id="A0A9W6M5C8"/>
<sequence>MPVATRASVHLLFAEPSAACTTLIPTLAEAEGESMDIAGDRIRTMDALCRNASGRYVLRHRVHDCRDLRGDIKALSS</sequence>
<reference evidence="1" key="1">
    <citation type="journal article" date="2014" name="Int. J. Syst. Evol. Microbiol.">
        <title>Complete genome sequence of Corynebacterium casei LMG S-19264T (=DSM 44701T), isolated from a smear-ripened cheese.</title>
        <authorList>
            <consortium name="US DOE Joint Genome Institute (JGI-PGF)"/>
            <person name="Walter F."/>
            <person name="Albersmeier A."/>
            <person name="Kalinowski J."/>
            <person name="Ruckert C."/>
        </authorList>
    </citation>
    <scope>NUCLEOTIDE SEQUENCE</scope>
    <source>
        <strain evidence="1">VKM Ac-1940</strain>
    </source>
</reference>
<evidence type="ECO:0000313" key="1">
    <source>
        <dbReference type="EMBL" id="GLJ94637.1"/>
    </source>
</evidence>
<evidence type="ECO:0000313" key="2">
    <source>
        <dbReference type="Proteomes" id="UP001142291"/>
    </source>
</evidence>
<organism evidence="1 2">
    <name type="scientific">Microbacterium dextranolyticum</name>
    <dbReference type="NCBI Taxonomy" id="36806"/>
    <lineage>
        <taxon>Bacteria</taxon>
        <taxon>Bacillati</taxon>
        <taxon>Actinomycetota</taxon>
        <taxon>Actinomycetes</taxon>
        <taxon>Micrococcales</taxon>
        <taxon>Microbacteriaceae</taxon>
        <taxon>Microbacterium</taxon>
    </lineage>
</organism>
<accession>A0A9W6M5C8</accession>
<dbReference type="Proteomes" id="UP001142291">
    <property type="component" value="Unassembled WGS sequence"/>
</dbReference>
<comment type="caution">
    <text evidence="1">The sequence shown here is derived from an EMBL/GenBank/DDBJ whole genome shotgun (WGS) entry which is preliminary data.</text>
</comment>
<protein>
    <submittedName>
        <fullName evidence="1">Uncharacterized protein</fullName>
    </submittedName>
</protein>